<evidence type="ECO:0000256" key="1">
    <source>
        <dbReference type="SAM" id="Phobius"/>
    </source>
</evidence>
<keyword evidence="3" id="KW-1185">Reference proteome</keyword>
<organism evidence="2 3">
    <name type="scientific">Roseomonas alba</name>
    <dbReference type="NCBI Taxonomy" id="2846776"/>
    <lineage>
        <taxon>Bacteria</taxon>
        <taxon>Pseudomonadati</taxon>
        <taxon>Pseudomonadota</taxon>
        <taxon>Alphaproteobacteria</taxon>
        <taxon>Acetobacterales</taxon>
        <taxon>Roseomonadaceae</taxon>
        <taxon>Roseomonas</taxon>
    </lineage>
</organism>
<dbReference type="RefSeq" id="WP_219760729.1">
    <property type="nucleotide sequence ID" value="NZ_JAHYBZ010000001.1"/>
</dbReference>
<evidence type="ECO:0000313" key="2">
    <source>
        <dbReference type="EMBL" id="MBW6396345.1"/>
    </source>
</evidence>
<name>A0ABS7A2N1_9PROT</name>
<protein>
    <submittedName>
        <fullName evidence="2">Uncharacterized protein</fullName>
    </submittedName>
</protein>
<sequence length="88" mass="8961">MTALLILLGAVALIGMAVLAITAIAAGIRAVRIGGKRLLFNGMAWIVPPADLPPAARPHLHRALSRWIGAMGCLLLAGIAFGLGGVLS</sequence>
<evidence type="ECO:0000313" key="3">
    <source>
        <dbReference type="Proteomes" id="UP001196565"/>
    </source>
</evidence>
<reference evidence="2 3" key="1">
    <citation type="submission" date="2021-07" db="EMBL/GenBank/DDBJ databases">
        <authorList>
            <person name="So Y."/>
        </authorList>
    </citation>
    <scope>NUCLEOTIDE SEQUENCE [LARGE SCALE GENOMIC DNA]</scope>
    <source>
        <strain evidence="2 3">HJA6</strain>
    </source>
</reference>
<keyword evidence="1" id="KW-0472">Membrane</keyword>
<feature type="transmembrane region" description="Helical" evidence="1">
    <location>
        <begin position="67"/>
        <end position="87"/>
    </location>
</feature>
<proteinExistence type="predicted"/>
<keyword evidence="1" id="KW-1133">Transmembrane helix</keyword>
<accession>A0ABS7A2N1</accession>
<gene>
    <name evidence="2" type="ORF">KPL78_00730</name>
</gene>
<feature type="transmembrane region" description="Helical" evidence="1">
    <location>
        <begin position="6"/>
        <end position="28"/>
    </location>
</feature>
<comment type="caution">
    <text evidence="2">The sequence shown here is derived from an EMBL/GenBank/DDBJ whole genome shotgun (WGS) entry which is preliminary data.</text>
</comment>
<keyword evidence="1" id="KW-0812">Transmembrane</keyword>
<dbReference type="Proteomes" id="UP001196565">
    <property type="component" value="Unassembled WGS sequence"/>
</dbReference>
<dbReference type="EMBL" id="JAHYBZ010000001">
    <property type="protein sequence ID" value="MBW6396345.1"/>
    <property type="molecule type" value="Genomic_DNA"/>
</dbReference>